<sequence length="305" mass="36140">MDQVKYFIRKLIINPQSIDKNLLCLICQEFVIDPQECQSCQTLFCTFCINQWLQKQQTCPNMCKQIILSKPHRMFLNAIQQILVKCENHGCEQQMKLEDFENHRKNCKNKLNFSKELFNFVGKCEISKIYCDKCNTQFLIFEHHECIKSLNHKIKEVQTNFQQFQQHTNKIIDDLLQKVIQYEQKQLISTQSRIIPQCVQGHILKWIYPQNNALCQNCKLSTSAARYICEQCRTYYCQQCRKPQFKDGVCPISHPLQFNIQASPQVYCDYCMVNIFSRGESVYSDRFCDLDICNSCYNSLQNNYQ</sequence>
<dbReference type="AlphaFoldDB" id="A0A8S1NWV7"/>
<keyword evidence="5" id="KW-1185">Reference proteome</keyword>
<evidence type="ECO:0000313" key="5">
    <source>
        <dbReference type="Proteomes" id="UP000688137"/>
    </source>
</evidence>
<dbReference type="EMBL" id="CAJJDM010000099">
    <property type="protein sequence ID" value="CAD8094436.1"/>
    <property type="molecule type" value="Genomic_DNA"/>
</dbReference>
<keyword evidence="1" id="KW-0863">Zinc-finger</keyword>
<evidence type="ECO:0000256" key="1">
    <source>
        <dbReference type="PROSITE-ProRule" id="PRU00024"/>
    </source>
</evidence>
<name>A0A8S1NWV7_PARPR</name>
<protein>
    <recommendedName>
        <fullName evidence="6">RING-type domain-containing protein</fullName>
    </recommendedName>
</protein>
<dbReference type="OMA" id="KWIYPQN"/>
<dbReference type="Proteomes" id="UP000688137">
    <property type="component" value="Unassembled WGS sequence"/>
</dbReference>
<dbReference type="InterPro" id="IPR001841">
    <property type="entry name" value="Znf_RING"/>
</dbReference>
<feature type="domain" description="B box-type" evidence="3">
    <location>
        <begin position="210"/>
        <end position="265"/>
    </location>
</feature>
<comment type="caution">
    <text evidence="4">The sequence shown here is derived from an EMBL/GenBank/DDBJ whole genome shotgun (WGS) entry which is preliminary data.</text>
</comment>
<dbReference type="InterPro" id="IPR000315">
    <property type="entry name" value="Znf_B-box"/>
</dbReference>
<gene>
    <name evidence="4" type="ORF">PPRIM_AZ9-3.1.T0960018</name>
</gene>
<reference evidence="4" key="1">
    <citation type="submission" date="2021-01" db="EMBL/GenBank/DDBJ databases">
        <authorList>
            <consortium name="Genoscope - CEA"/>
            <person name="William W."/>
        </authorList>
    </citation>
    <scope>NUCLEOTIDE SEQUENCE</scope>
</reference>
<accession>A0A8S1NWV7</accession>
<proteinExistence type="predicted"/>
<keyword evidence="1" id="KW-0479">Metal-binding</keyword>
<evidence type="ECO:0000259" key="2">
    <source>
        <dbReference type="PROSITE" id="PS50089"/>
    </source>
</evidence>
<evidence type="ECO:0008006" key="6">
    <source>
        <dbReference type="Google" id="ProtNLM"/>
    </source>
</evidence>
<organism evidence="4 5">
    <name type="scientific">Paramecium primaurelia</name>
    <dbReference type="NCBI Taxonomy" id="5886"/>
    <lineage>
        <taxon>Eukaryota</taxon>
        <taxon>Sar</taxon>
        <taxon>Alveolata</taxon>
        <taxon>Ciliophora</taxon>
        <taxon>Intramacronucleata</taxon>
        <taxon>Oligohymenophorea</taxon>
        <taxon>Peniculida</taxon>
        <taxon>Parameciidae</taxon>
        <taxon>Paramecium</taxon>
    </lineage>
</organism>
<evidence type="ECO:0000313" key="4">
    <source>
        <dbReference type="EMBL" id="CAD8094436.1"/>
    </source>
</evidence>
<evidence type="ECO:0000259" key="3">
    <source>
        <dbReference type="PROSITE" id="PS50119"/>
    </source>
</evidence>
<dbReference type="GO" id="GO:0008270">
    <property type="term" value="F:zinc ion binding"/>
    <property type="evidence" value="ECO:0007669"/>
    <property type="project" value="UniProtKB-KW"/>
</dbReference>
<dbReference type="PROSITE" id="PS50089">
    <property type="entry name" value="ZF_RING_2"/>
    <property type="match status" value="1"/>
</dbReference>
<keyword evidence="1" id="KW-0862">Zinc</keyword>
<dbReference type="PROSITE" id="PS50119">
    <property type="entry name" value="ZF_BBOX"/>
    <property type="match status" value="1"/>
</dbReference>
<feature type="domain" description="RING-type" evidence="2">
    <location>
        <begin position="24"/>
        <end position="60"/>
    </location>
</feature>